<feature type="domain" description="FlgO" evidence="2">
    <location>
        <begin position="56"/>
        <end position="184"/>
    </location>
</feature>
<dbReference type="PIRSF" id="PIRSF028688">
    <property type="entry name" value="UCP_imp_028688"/>
    <property type="match status" value="1"/>
</dbReference>
<sequence>MTLRTPLLPAALAAAALLSACAVPAPAPSPEFSAARRGEPTYQSAAANPFIASSRAAVDELVKGLNTEELGEAPVLVATVVNVNDLTRSAPLGRTLSELYASQLSAKGYNVKELKLRGDVYVKEGTGELLLSREIKDIARNHNAALVLVGTYSAAAKYTYVSLKLVRTDDSRIVRSHDYALPNNIDIQRLLGAPATAQR</sequence>
<feature type="signal peptide" evidence="1">
    <location>
        <begin position="1"/>
        <end position="27"/>
    </location>
</feature>
<reference evidence="3 4" key="1">
    <citation type="submission" date="2016-10" db="EMBL/GenBank/DDBJ databases">
        <authorList>
            <person name="de Groot N.N."/>
        </authorList>
    </citation>
    <scope>NUCLEOTIDE SEQUENCE [LARGE SCALE GENOMIC DNA]</scope>
    <source>
        <strain evidence="3 4">LMG 24775</strain>
    </source>
</reference>
<dbReference type="Pfam" id="PF17680">
    <property type="entry name" value="FlgO"/>
    <property type="match status" value="1"/>
</dbReference>
<feature type="chain" id="PRO_5010374184" description="FlgO domain-containing protein" evidence="1">
    <location>
        <begin position="28"/>
        <end position="199"/>
    </location>
</feature>
<name>A0A1H3FD31_9BURK</name>
<evidence type="ECO:0000313" key="3">
    <source>
        <dbReference type="EMBL" id="SDX88912.1"/>
    </source>
</evidence>
<dbReference type="GeneID" id="94695418"/>
<dbReference type="PROSITE" id="PS51257">
    <property type="entry name" value="PROKAR_LIPOPROTEIN"/>
    <property type="match status" value="1"/>
</dbReference>
<proteinExistence type="predicted"/>
<accession>A0A1H3FD31</accession>
<evidence type="ECO:0000256" key="1">
    <source>
        <dbReference type="SAM" id="SignalP"/>
    </source>
</evidence>
<dbReference type="InterPro" id="IPR014549">
    <property type="entry name" value="FlgO"/>
</dbReference>
<organism evidence="3 4">
    <name type="scientific">Delftia lacustris</name>
    <dbReference type="NCBI Taxonomy" id="558537"/>
    <lineage>
        <taxon>Bacteria</taxon>
        <taxon>Pseudomonadati</taxon>
        <taxon>Pseudomonadota</taxon>
        <taxon>Betaproteobacteria</taxon>
        <taxon>Burkholderiales</taxon>
        <taxon>Comamonadaceae</taxon>
        <taxon>Delftia</taxon>
    </lineage>
</organism>
<dbReference type="RefSeq" id="WP_017407706.1">
    <property type="nucleotide sequence ID" value="NZ_AP025556.1"/>
</dbReference>
<keyword evidence="1" id="KW-0732">Signal</keyword>
<gene>
    <name evidence="3" type="ORF">SAMN05421547_101612</name>
</gene>
<protein>
    <recommendedName>
        <fullName evidence="2">FlgO domain-containing protein</fullName>
    </recommendedName>
</protein>
<dbReference type="Proteomes" id="UP000183417">
    <property type="component" value="Unassembled WGS sequence"/>
</dbReference>
<dbReference type="AlphaFoldDB" id="A0A1H3FD31"/>
<dbReference type="InterPro" id="IPR041215">
    <property type="entry name" value="FlgO_dom"/>
</dbReference>
<dbReference type="EMBL" id="FNPE01000001">
    <property type="protein sequence ID" value="SDX88912.1"/>
    <property type="molecule type" value="Genomic_DNA"/>
</dbReference>
<evidence type="ECO:0000313" key="4">
    <source>
        <dbReference type="Proteomes" id="UP000183417"/>
    </source>
</evidence>
<evidence type="ECO:0000259" key="2">
    <source>
        <dbReference type="Pfam" id="PF17680"/>
    </source>
</evidence>